<feature type="domain" description="Secretin/TonB short N-terminal" evidence="8">
    <location>
        <begin position="37"/>
        <end position="85"/>
    </location>
</feature>
<dbReference type="InterPro" id="IPR001775">
    <property type="entry name" value="GspD/PilQ"/>
</dbReference>
<dbReference type="PRINTS" id="PR00811">
    <property type="entry name" value="BCTERIALGSPD"/>
</dbReference>
<dbReference type="InterPro" id="IPR038591">
    <property type="entry name" value="NolW-like_sf"/>
</dbReference>
<evidence type="ECO:0000259" key="8">
    <source>
        <dbReference type="SMART" id="SM00965"/>
    </source>
</evidence>
<organism evidence="9 10">
    <name type="scientific">Vibrio caribbeanicus ATCC BAA-2122</name>
    <dbReference type="NCBI Taxonomy" id="796620"/>
    <lineage>
        <taxon>Bacteria</taxon>
        <taxon>Pseudomonadati</taxon>
        <taxon>Pseudomonadota</taxon>
        <taxon>Gammaproteobacteria</taxon>
        <taxon>Vibrionales</taxon>
        <taxon>Vibrionaceae</taxon>
        <taxon>Vibrio</taxon>
    </lineage>
</organism>
<proteinExistence type="inferred from homology"/>
<name>E3BIQ0_9VIBR</name>
<dbReference type="InterPro" id="IPR011662">
    <property type="entry name" value="Secretin/TonB_short_N"/>
</dbReference>
<dbReference type="AlphaFoldDB" id="E3BIQ0"/>
<comment type="caution">
    <text evidence="9">The sequence shown here is derived from an EMBL/GenBank/DDBJ whole genome shotgun (WGS) entry which is preliminary data.</text>
</comment>
<sequence>MVNANSAFQQNQGLVSMTFQDAPLRDVLYLFAEHNDFNLVLSDSVSGQVSIKLDHQPWQQALDILLYLKDLVKEVHGDVMIILPKEEMSAAEKASISPMDQESLNDPLITDVIIFEHANASEVAGILSGEGSLAMLSSNGKLSVDERTNAIIIRDKSVNIDSIRQVIARLDRPIKQVQIEAYIVTIQEGNLEDLGIRWGIQTQPNQPSMISQVNEAMLDVDLSMVAPSPSNTAFRMARLSQNILLDMELSALQKESKAEVISNPKLLTTNKRPAYIEQGSEIPYLEAASSGAASIAFKKAVLSLKVTPKITSKNDLLLDLQVTQDRPGNPINTGSGQAVAIDTQRIGTQVLVKDGETIVLGGIFQHSLSNAVDKIPLLGDVPLLGALFRRNYLQENRSELLIFVTPKVL</sequence>
<dbReference type="EMBL" id="AEIU01000066">
    <property type="protein sequence ID" value="EFP97087.1"/>
    <property type="molecule type" value="Genomic_DNA"/>
</dbReference>
<evidence type="ECO:0000256" key="5">
    <source>
        <dbReference type="ARBA" id="ARBA00023136"/>
    </source>
</evidence>
<evidence type="ECO:0000313" key="9">
    <source>
        <dbReference type="EMBL" id="EFP97087.1"/>
    </source>
</evidence>
<dbReference type="Pfam" id="PF03958">
    <property type="entry name" value="Secretin_N"/>
    <property type="match status" value="1"/>
</dbReference>
<dbReference type="InterPro" id="IPR004845">
    <property type="entry name" value="T2SS_GspD_CS"/>
</dbReference>
<keyword evidence="10" id="KW-1185">Reference proteome</keyword>
<dbReference type="InterPro" id="IPR004846">
    <property type="entry name" value="T2SS/T3SS_dom"/>
</dbReference>
<keyword evidence="4" id="KW-0732">Signal</keyword>
<dbReference type="GO" id="GO:0009279">
    <property type="term" value="C:cell outer membrane"/>
    <property type="evidence" value="ECO:0007669"/>
    <property type="project" value="UniProtKB-SubCell"/>
</dbReference>
<gene>
    <name evidence="9" type="ORF">VIBC2010_03522</name>
</gene>
<evidence type="ECO:0000256" key="2">
    <source>
        <dbReference type="ARBA" id="ARBA00006304"/>
    </source>
</evidence>
<dbReference type="InterPro" id="IPR051808">
    <property type="entry name" value="Type_IV_pilus_biogenesis"/>
</dbReference>
<comment type="similarity">
    <text evidence="2">Belongs to the bacterial secretin family. PilQ subfamily.</text>
</comment>
<comment type="subcellular location">
    <subcellularLocation>
        <location evidence="1 7">Cell outer membrane</location>
    </subcellularLocation>
</comment>
<dbReference type="Proteomes" id="UP000002943">
    <property type="component" value="Unassembled WGS sequence"/>
</dbReference>
<dbReference type="eggNOG" id="COG4796">
    <property type="taxonomic scope" value="Bacteria"/>
</dbReference>
<dbReference type="Gene3D" id="3.30.1370.120">
    <property type="match status" value="1"/>
</dbReference>
<dbReference type="GO" id="GO:0009306">
    <property type="term" value="P:protein secretion"/>
    <property type="evidence" value="ECO:0007669"/>
    <property type="project" value="InterPro"/>
</dbReference>
<protein>
    <submittedName>
        <fullName evidence="9">Type IV pilus assembly protein PilQ</fullName>
    </submittedName>
</protein>
<dbReference type="PANTHER" id="PTHR30604:SF1">
    <property type="entry name" value="DNA UTILIZATION PROTEIN HOFQ"/>
    <property type="match status" value="1"/>
</dbReference>
<dbReference type="Gene3D" id="3.30.1370.130">
    <property type="match status" value="1"/>
</dbReference>
<evidence type="ECO:0000256" key="7">
    <source>
        <dbReference type="RuleBase" id="RU004004"/>
    </source>
</evidence>
<evidence type="ECO:0000256" key="6">
    <source>
        <dbReference type="ARBA" id="ARBA00023237"/>
    </source>
</evidence>
<reference evidence="9 10" key="1">
    <citation type="journal article" date="2012" name="Int. J. Syst. Evol. Microbiol.">
        <title>Vibrio caribbeanicus sp. nov., isolated from the marine sponge Scleritoderma cyanea.</title>
        <authorList>
            <person name="Hoffmann M."/>
            <person name="Monday S.R."/>
            <person name="Allard M.W."/>
            <person name="Strain E.A."/>
            <person name="Whittaker P."/>
            <person name="Naum M."/>
            <person name="McCarthy P.J."/>
            <person name="Lopez J.V."/>
            <person name="Fischer M."/>
            <person name="Brown E.W."/>
        </authorList>
    </citation>
    <scope>NUCLEOTIDE SEQUENCE [LARGE SCALE GENOMIC DNA]</scope>
    <source>
        <strain evidence="9 10">ATCC BAA-2122</strain>
    </source>
</reference>
<dbReference type="SMART" id="SM00965">
    <property type="entry name" value="STN"/>
    <property type="match status" value="1"/>
</dbReference>
<dbReference type="PANTHER" id="PTHR30604">
    <property type="entry name" value="PROTEIN TRANSPORT PROTEIN HOFQ"/>
    <property type="match status" value="1"/>
</dbReference>
<dbReference type="InterPro" id="IPR005644">
    <property type="entry name" value="NolW-like"/>
</dbReference>
<dbReference type="InterPro" id="IPR013355">
    <property type="entry name" value="Pilus_4_PilQ"/>
</dbReference>
<keyword evidence="3 7" id="KW-0813">Transport</keyword>
<dbReference type="NCBIfam" id="TIGR02515">
    <property type="entry name" value="IV_pilus_PilQ"/>
    <property type="match status" value="1"/>
</dbReference>
<accession>E3BIQ0</accession>
<dbReference type="Pfam" id="PF00263">
    <property type="entry name" value="Secretin"/>
    <property type="match status" value="1"/>
</dbReference>
<evidence type="ECO:0000256" key="4">
    <source>
        <dbReference type="ARBA" id="ARBA00022729"/>
    </source>
</evidence>
<dbReference type="STRING" id="796620.VIBC2010_03522"/>
<evidence type="ECO:0000256" key="1">
    <source>
        <dbReference type="ARBA" id="ARBA00004442"/>
    </source>
</evidence>
<evidence type="ECO:0000313" key="10">
    <source>
        <dbReference type="Proteomes" id="UP000002943"/>
    </source>
</evidence>
<keyword evidence="5" id="KW-0472">Membrane</keyword>
<dbReference type="PROSITE" id="PS00875">
    <property type="entry name" value="T2SP_D"/>
    <property type="match status" value="1"/>
</dbReference>
<keyword evidence="6" id="KW-0998">Cell outer membrane</keyword>
<evidence type="ECO:0000256" key="3">
    <source>
        <dbReference type="ARBA" id="ARBA00022448"/>
    </source>
</evidence>